<accession>A0A183CZJ4</accession>
<proteinExistence type="predicted"/>
<organism evidence="3">
    <name type="scientific">Gongylonema pulchrum</name>
    <dbReference type="NCBI Taxonomy" id="637853"/>
    <lineage>
        <taxon>Eukaryota</taxon>
        <taxon>Metazoa</taxon>
        <taxon>Ecdysozoa</taxon>
        <taxon>Nematoda</taxon>
        <taxon>Chromadorea</taxon>
        <taxon>Rhabditida</taxon>
        <taxon>Spirurina</taxon>
        <taxon>Spiruromorpha</taxon>
        <taxon>Spiruroidea</taxon>
        <taxon>Gongylonematidae</taxon>
        <taxon>Gongylonema</taxon>
    </lineage>
</organism>
<evidence type="ECO:0000313" key="1">
    <source>
        <dbReference type="EMBL" id="VDK31155.1"/>
    </source>
</evidence>
<sequence length="122" mass="14938">MMCLRDYMNNVYEDEDTDFEDFLAPEDLQKFAAEKNLSDVPRVYKPKYKIRPTSRQIWDKLNELYDMVQIEENEYIPDEFMTKLEFFLPEQEFGDLWRKKMDSKRQNFIAPHATSRSHIRRK</sequence>
<evidence type="ECO:0000313" key="3">
    <source>
        <dbReference type="WBParaSite" id="GPUH_0000189001-mRNA-1"/>
    </source>
</evidence>
<dbReference type="GO" id="GO:0043189">
    <property type="term" value="C:H4/H2A histone acetyltransferase complex"/>
    <property type="evidence" value="ECO:0007669"/>
    <property type="project" value="InterPro"/>
</dbReference>
<dbReference type="GO" id="GO:0006355">
    <property type="term" value="P:regulation of DNA-templated transcription"/>
    <property type="evidence" value="ECO:0007669"/>
    <property type="project" value="InterPro"/>
</dbReference>
<protein>
    <submittedName>
        <fullName evidence="1 3">Uncharacterized protein</fullName>
    </submittedName>
</protein>
<keyword evidence="2" id="KW-1185">Reference proteome</keyword>
<reference evidence="3" key="1">
    <citation type="submission" date="2016-06" db="UniProtKB">
        <authorList>
            <consortium name="WormBaseParasite"/>
        </authorList>
    </citation>
    <scope>IDENTIFICATION</scope>
</reference>
<name>A0A183CZJ4_9BILA</name>
<gene>
    <name evidence="1" type="ORF">GPUH_LOCUS1885</name>
</gene>
<dbReference type="Proteomes" id="UP000271098">
    <property type="component" value="Unassembled WGS sequence"/>
</dbReference>
<evidence type="ECO:0000313" key="2">
    <source>
        <dbReference type="Proteomes" id="UP000271098"/>
    </source>
</evidence>
<dbReference type="Pfam" id="PF07904">
    <property type="entry name" value="Eaf7"/>
    <property type="match status" value="1"/>
</dbReference>
<dbReference type="GO" id="GO:0005634">
    <property type="term" value="C:nucleus"/>
    <property type="evidence" value="ECO:0007669"/>
    <property type="project" value="InterPro"/>
</dbReference>
<dbReference type="InterPro" id="IPR012423">
    <property type="entry name" value="Eaf7/MRGBP"/>
</dbReference>
<dbReference type="WBParaSite" id="GPUH_0000189001-mRNA-1">
    <property type="protein sequence ID" value="GPUH_0000189001-mRNA-1"/>
    <property type="gene ID" value="GPUH_0000189001"/>
</dbReference>
<dbReference type="AlphaFoldDB" id="A0A183CZJ4"/>
<dbReference type="OrthoDB" id="5595141at2759"/>
<dbReference type="EMBL" id="UYRT01002528">
    <property type="protein sequence ID" value="VDK31155.1"/>
    <property type="molecule type" value="Genomic_DNA"/>
</dbReference>
<reference evidence="1 2" key="2">
    <citation type="submission" date="2018-11" db="EMBL/GenBank/DDBJ databases">
        <authorList>
            <consortium name="Pathogen Informatics"/>
        </authorList>
    </citation>
    <scope>NUCLEOTIDE SEQUENCE [LARGE SCALE GENOMIC DNA]</scope>
</reference>